<dbReference type="Gene3D" id="1.10.10.10">
    <property type="entry name" value="Winged helix-like DNA-binding domain superfamily/Winged helix DNA-binding domain"/>
    <property type="match status" value="1"/>
</dbReference>
<sequence length="240" mass="26355">MQIAVLEDDPDQRDVILAWLEGGGHVAQGFGDGAGFMAQVGRGCELLLIDWMLPDTDGGHIIHWAREQLGWELPIIVLTAREDEQTTVSALRSGADDYLVKPVRPAVLLARIEALARRYGATAGTTAGTTVAGTAAKRHGAYEIDLQAVRIALDGQAVELTQKEFDLAVYLFDSPGKLLSRDHLLNRIWGLNADVDTRTVDTHVSRLRKKLKLDGSKGWRVAPVYGYGYRFEQEAAAVRH</sequence>
<evidence type="ECO:0000313" key="9">
    <source>
        <dbReference type="Proteomes" id="UP000177515"/>
    </source>
</evidence>
<dbReference type="InterPro" id="IPR001867">
    <property type="entry name" value="OmpR/PhoB-type_DNA-bd"/>
</dbReference>
<evidence type="ECO:0000313" key="8">
    <source>
        <dbReference type="EMBL" id="AOZ10518.1"/>
    </source>
</evidence>
<dbReference type="InterPro" id="IPR016032">
    <property type="entry name" value="Sig_transdc_resp-reg_C-effctor"/>
</dbReference>
<protein>
    <submittedName>
        <fullName evidence="8">DNA-binding response regulator</fullName>
    </submittedName>
</protein>
<dbReference type="SMART" id="SM00448">
    <property type="entry name" value="REC"/>
    <property type="match status" value="1"/>
</dbReference>
<feature type="domain" description="Response regulatory" evidence="6">
    <location>
        <begin position="2"/>
        <end position="116"/>
    </location>
</feature>
<dbReference type="CDD" id="cd00383">
    <property type="entry name" value="trans_reg_C"/>
    <property type="match status" value="1"/>
</dbReference>
<dbReference type="InterPro" id="IPR001789">
    <property type="entry name" value="Sig_transdc_resp-reg_receiver"/>
</dbReference>
<dbReference type="Proteomes" id="UP000177515">
    <property type="component" value="Chromosome 2"/>
</dbReference>
<evidence type="ECO:0000256" key="5">
    <source>
        <dbReference type="PROSITE-ProRule" id="PRU01091"/>
    </source>
</evidence>
<gene>
    <name evidence="8" type="ORF">BKK80_33705</name>
</gene>
<dbReference type="Pfam" id="PF00072">
    <property type="entry name" value="Response_reg"/>
    <property type="match status" value="1"/>
</dbReference>
<name>A0ABM6FF45_9BURK</name>
<dbReference type="SUPFAM" id="SSF46894">
    <property type="entry name" value="C-terminal effector domain of the bipartite response regulators"/>
    <property type="match status" value="1"/>
</dbReference>
<evidence type="ECO:0000256" key="1">
    <source>
        <dbReference type="ARBA" id="ARBA00022553"/>
    </source>
</evidence>
<dbReference type="Gene3D" id="3.40.50.2300">
    <property type="match status" value="1"/>
</dbReference>
<feature type="modified residue" description="4-aspartylphosphate" evidence="4">
    <location>
        <position position="50"/>
    </location>
</feature>
<evidence type="ECO:0000256" key="2">
    <source>
        <dbReference type="ARBA" id="ARBA00023012"/>
    </source>
</evidence>
<keyword evidence="3 5" id="KW-0238">DNA-binding</keyword>
<evidence type="ECO:0000259" key="6">
    <source>
        <dbReference type="PROSITE" id="PS50110"/>
    </source>
</evidence>
<keyword evidence="9" id="KW-1185">Reference proteome</keyword>
<feature type="DNA-binding region" description="OmpR/PhoB-type" evidence="5">
    <location>
        <begin position="134"/>
        <end position="233"/>
    </location>
</feature>
<keyword evidence="1 4" id="KW-0597">Phosphoprotein</keyword>
<keyword evidence="2" id="KW-0902">Two-component regulatory system</keyword>
<evidence type="ECO:0000256" key="4">
    <source>
        <dbReference type="PROSITE-ProRule" id="PRU00169"/>
    </source>
</evidence>
<dbReference type="EMBL" id="CP017755">
    <property type="protein sequence ID" value="AOZ10518.1"/>
    <property type="molecule type" value="Genomic_DNA"/>
</dbReference>
<dbReference type="InterPro" id="IPR011006">
    <property type="entry name" value="CheY-like_superfamily"/>
</dbReference>
<dbReference type="GO" id="GO:0003677">
    <property type="term" value="F:DNA binding"/>
    <property type="evidence" value="ECO:0007669"/>
    <property type="project" value="UniProtKB-KW"/>
</dbReference>
<dbReference type="PANTHER" id="PTHR48111:SF40">
    <property type="entry name" value="PHOSPHATE REGULON TRANSCRIPTIONAL REGULATORY PROTEIN PHOB"/>
    <property type="match status" value="1"/>
</dbReference>
<dbReference type="InterPro" id="IPR036388">
    <property type="entry name" value="WH-like_DNA-bd_sf"/>
</dbReference>
<organism evidence="8 9">
    <name type="scientific">Cupriavidus malaysiensis</name>
    <dbReference type="NCBI Taxonomy" id="367825"/>
    <lineage>
        <taxon>Bacteria</taxon>
        <taxon>Pseudomonadati</taxon>
        <taxon>Pseudomonadota</taxon>
        <taxon>Betaproteobacteria</taxon>
        <taxon>Burkholderiales</taxon>
        <taxon>Burkholderiaceae</taxon>
        <taxon>Cupriavidus</taxon>
    </lineage>
</organism>
<dbReference type="RefSeq" id="WP_071073006.1">
    <property type="nucleotide sequence ID" value="NZ_CP017755.1"/>
</dbReference>
<dbReference type="PANTHER" id="PTHR48111">
    <property type="entry name" value="REGULATOR OF RPOS"/>
    <property type="match status" value="1"/>
</dbReference>
<dbReference type="PROSITE" id="PS50110">
    <property type="entry name" value="RESPONSE_REGULATORY"/>
    <property type="match status" value="1"/>
</dbReference>
<dbReference type="Pfam" id="PF00486">
    <property type="entry name" value="Trans_reg_C"/>
    <property type="match status" value="1"/>
</dbReference>
<evidence type="ECO:0000256" key="3">
    <source>
        <dbReference type="ARBA" id="ARBA00023125"/>
    </source>
</evidence>
<dbReference type="SMART" id="SM00862">
    <property type="entry name" value="Trans_reg_C"/>
    <property type="match status" value="1"/>
</dbReference>
<dbReference type="SUPFAM" id="SSF52172">
    <property type="entry name" value="CheY-like"/>
    <property type="match status" value="1"/>
</dbReference>
<feature type="domain" description="OmpR/PhoB-type" evidence="7">
    <location>
        <begin position="134"/>
        <end position="233"/>
    </location>
</feature>
<proteinExistence type="predicted"/>
<reference evidence="8 9" key="1">
    <citation type="submission" date="2016-10" db="EMBL/GenBank/DDBJ databases">
        <title>Complete genome sequences of three Cupriavidus strains isolated from various Malaysian environments.</title>
        <authorList>
            <person name="Abdullah A.A.-A."/>
            <person name="Shafie N.A.H."/>
            <person name="Lau N.S."/>
        </authorList>
    </citation>
    <scope>NUCLEOTIDE SEQUENCE [LARGE SCALE GENOMIC DNA]</scope>
    <source>
        <strain evidence="8 9">USMAA1020</strain>
    </source>
</reference>
<evidence type="ECO:0000259" key="7">
    <source>
        <dbReference type="PROSITE" id="PS51755"/>
    </source>
</evidence>
<dbReference type="PROSITE" id="PS51755">
    <property type="entry name" value="OMPR_PHOB"/>
    <property type="match status" value="1"/>
</dbReference>
<accession>A0ABM6FF45</accession>
<dbReference type="InterPro" id="IPR039420">
    <property type="entry name" value="WalR-like"/>
</dbReference>